<proteinExistence type="predicted"/>
<evidence type="ECO:0000313" key="1">
    <source>
        <dbReference type="EMBL" id="NMH92028.1"/>
    </source>
</evidence>
<dbReference type="AlphaFoldDB" id="A0A848DH68"/>
<dbReference type="EMBL" id="JAAXKZ010000030">
    <property type="protein sequence ID" value="NMH92028.1"/>
    <property type="molecule type" value="Genomic_DNA"/>
</dbReference>
<keyword evidence="2" id="KW-1185">Reference proteome</keyword>
<accession>A0A848DH68</accession>
<dbReference type="RefSeq" id="WP_169412692.1">
    <property type="nucleotide sequence ID" value="NZ_JAAXKZ010000030.1"/>
</dbReference>
<evidence type="ECO:0000313" key="2">
    <source>
        <dbReference type="Proteomes" id="UP000586918"/>
    </source>
</evidence>
<dbReference type="Proteomes" id="UP000586918">
    <property type="component" value="Unassembled WGS sequence"/>
</dbReference>
<reference evidence="1 2" key="1">
    <citation type="submission" date="2020-04" db="EMBL/GenBank/DDBJ databases">
        <authorList>
            <person name="Klaysubun C."/>
            <person name="Duangmal K."/>
            <person name="Lipun K."/>
        </authorList>
    </citation>
    <scope>NUCLEOTIDE SEQUENCE [LARGE SCALE GENOMIC DNA]</scope>
    <source>
        <strain evidence="1 2">DSM 45300</strain>
    </source>
</reference>
<gene>
    <name evidence="1" type="ORF">HF519_10690</name>
</gene>
<protein>
    <submittedName>
        <fullName evidence="1">Uncharacterized protein</fullName>
    </submittedName>
</protein>
<sequence length="88" mass="9998">MQVTPPRIDAQRNSVRLATEVGHCRRSPLARRGRAAAFLDARSVFFDESHELLQLIDTTCPGTGIITVRTRLRFFLRRHEPPAAKSEE</sequence>
<comment type="caution">
    <text evidence="1">The sequence shown here is derived from an EMBL/GenBank/DDBJ whole genome shotgun (WGS) entry which is preliminary data.</text>
</comment>
<organism evidence="1 2">
    <name type="scientific">Pseudonocardia bannensis</name>
    <dbReference type="NCBI Taxonomy" id="630973"/>
    <lineage>
        <taxon>Bacteria</taxon>
        <taxon>Bacillati</taxon>
        <taxon>Actinomycetota</taxon>
        <taxon>Actinomycetes</taxon>
        <taxon>Pseudonocardiales</taxon>
        <taxon>Pseudonocardiaceae</taxon>
        <taxon>Pseudonocardia</taxon>
    </lineage>
</organism>
<name>A0A848DH68_9PSEU</name>